<keyword evidence="4" id="KW-1185">Reference proteome</keyword>
<dbReference type="Pfam" id="PF03435">
    <property type="entry name" value="Sacchrp_dh_NADP"/>
    <property type="match status" value="1"/>
</dbReference>
<dbReference type="Proteomes" id="UP000027463">
    <property type="component" value="Unassembled WGS sequence"/>
</dbReference>
<dbReference type="EMBL" id="AUNC01000007">
    <property type="protein sequence ID" value="KEO58451.1"/>
    <property type="molecule type" value="Genomic_DNA"/>
</dbReference>
<sequence length="413" mass="45235">MKKNVLIIGAGGVAQVVAHKCAQHNDVLGDIHIASRTAEKCQKIIDSIHEKKNLKNAGVLEGHALDATDIDATVALIKKTGCEIVINVGSAFINMPVMSACIKAGVAYLDTAIHEEQDKICETPPWYANYEWKRREECEKAGVTAILGVGFDPGVVNAYAKLAVEDYFDKIDSIDIIDINAGSHGKYFATNFDPEINFREFTGTVYSWQNNAWQENRMFEVKKIWDMPVVGESQTFMTGHDEVHSLSQNLDVPNVRFWMGFGDHYVNVFTVLNNIGLLSEKPVTTAEGLEVVPLKVVKACLPDPSSLAPDYTGKTCIGDLVKGRKDGKETEVLIYNVADHKDAYEEVGSQGISYTAGVPPVAAAMLIATGEWDVKKMANVEELPSKPFLNLLNGMGLPTRIKDANGDRALDFA</sequence>
<dbReference type="InterPro" id="IPR032095">
    <property type="entry name" value="Sacchrp_dh-like_C"/>
</dbReference>
<dbReference type="RefSeq" id="WP_037988235.1">
    <property type="nucleotide sequence ID" value="NZ_AUNC01000007.1"/>
</dbReference>
<dbReference type="PANTHER" id="PTHR43796:SF2">
    <property type="entry name" value="CARBOXYNORSPERMIDINE SYNTHASE"/>
    <property type="match status" value="1"/>
</dbReference>
<evidence type="ECO:0000259" key="1">
    <source>
        <dbReference type="Pfam" id="PF03435"/>
    </source>
</evidence>
<evidence type="ECO:0000313" key="3">
    <source>
        <dbReference type="EMBL" id="KEO58451.1"/>
    </source>
</evidence>
<evidence type="ECO:0000259" key="2">
    <source>
        <dbReference type="Pfam" id="PF16653"/>
    </source>
</evidence>
<accession>A0ABR4TU34</accession>
<protein>
    <submittedName>
        <fullName evidence="3">Saccharopine dehydrogenase</fullName>
    </submittedName>
</protein>
<comment type="caution">
    <text evidence="3">The sequence shown here is derived from an EMBL/GenBank/DDBJ whole genome shotgun (WGS) entry which is preliminary data.</text>
</comment>
<feature type="domain" description="Saccharopine dehydrogenase-like C-terminal" evidence="2">
    <location>
        <begin position="150"/>
        <end position="396"/>
    </location>
</feature>
<dbReference type="InterPro" id="IPR036291">
    <property type="entry name" value="NAD(P)-bd_dom_sf"/>
</dbReference>
<dbReference type="Gene3D" id="3.30.360.10">
    <property type="entry name" value="Dihydrodipicolinate Reductase, domain 2"/>
    <property type="match status" value="1"/>
</dbReference>
<reference evidence="3 4" key="1">
    <citation type="submission" date="2013-07" db="EMBL/GenBank/DDBJ databases">
        <title>Thalassospira permensis NBRC 106175 Genome Sequencing.</title>
        <authorList>
            <person name="Lai Q."/>
            <person name="Shao Z."/>
        </authorList>
    </citation>
    <scope>NUCLEOTIDE SEQUENCE [LARGE SCALE GENOMIC DNA]</scope>
    <source>
        <strain evidence="3 4">NBRC 106175</strain>
    </source>
</reference>
<name>A0ABR4TU34_9PROT</name>
<dbReference type="Gene3D" id="3.40.50.720">
    <property type="entry name" value="NAD(P)-binding Rossmann-like Domain"/>
    <property type="match status" value="1"/>
</dbReference>
<dbReference type="Pfam" id="PF16653">
    <property type="entry name" value="Sacchrp_dh_C"/>
    <property type="match status" value="1"/>
</dbReference>
<feature type="domain" description="Saccharopine dehydrogenase NADP binding" evidence="1">
    <location>
        <begin position="5"/>
        <end position="146"/>
    </location>
</feature>
<evidence type="ECO:0000313" key="4">
    <source>
        <dbReference type="Proteomes" id="UP000027463"/>
    </source>
</evidence>
<organism evidence="3 4">
    <name type="scientific">Thalassospira permensis NBRC 106175</name>
    <dbReference type="NCBI Taxonomy" id="1353532"/>
    <lineage>
        <taxon>Bacteria</taxon>
        <taxon>Pseudomonadati</taxon>
        <taxon>Pseudomonadota</taxon>
        <taxon>Alphaproteobacteria</taxon>
        <taxon>Rhodospirillales</taxon>
        <taxon>Thalassospiraceae</taxon>
        <taxon>Thalassospira</taxon>
    </lineage>
</organism>
<proteinExistence type="predicted"/>
<dbReference type="InterPro" id="IPR005097">
    <property type="entry name" value="Sacchrp_dh_NADP-bd"/>
</dbReference>
<dbReference type="SUPFAM" id="SSF51735">
    <property type="entry name" value="NAD(P)-binding Rossmann-fold domains"/>
    <property type="match status" value="1"/>
</dbReference>
<gene>
    <name evidence="3" type="ORF">SMB34_14275</name>
</gene>
<dbReference type="PANTHER" id="PTHR43796">
    <property type="entry name" value="CARBOXYNORSPERMIDINE SYNTHASE"/>
    <property type="match status" value="1"/>
</dbReference>